<dbReference type="AlphaFoldDB" id="A0A1I7T8N1"/>
<reference evidence="2" key="1">
    <citation type="submission" date="2016-11" db="UniProtKB">
        <authorList>
            <consortium name="WormBaseParasite"/>
        </authorList>
    </citation>
    <scope>IDENTIFICATION</scope>
</reference>
<accession>A0A1I7T8N1</accession>
<proteinExistence type="predicted"/>
<organism evidence="1 2">
    <name type="scientific">Caenorhabditis tropicalis</name>
    <dbReference type="NCBI Taxonomy" id="1561998"/>
    <lineage>
        <taxon>Eukaryota</taxon>
        <taxon>Metazoa</taxon>
        <taxon>Ecdysozoa</taxon>
        <taxon>Nematoda</taxon>
        <taxon>Chromadorea</taxon>
        <taxon>Rhabditida</taxon>
        <taxon>Rhabditina</taxon>
        <taxon>Rhabditomorpha</taxon>
        <taxon>Rhabditoidea</taxon>
        <taxon>Rhabditidae</taxon>
        <taxon>Peloderinae</taxon>
        <taxon>Caenorhabditis</taxon>
    </lineage>
</organism>
<dbReference type="WBParaSite" id="Csp11.Scaffold546.g3498.t1">
    <property type="protein sequence ID" value="Csp11.Scaffold546.g3498.t1"/>
    <property type="gene ID" value="Csp11.Scaffold546.g3498"/>
</dbReference>
<name>A0A1I7T8N1_9PELO</name>
<protein>
    <submittedName>
        <fullName evidence="2">Uncharacterized protein</fullName>
    </submittedName>
</protein>
<sequence length="90" mass="10522">MGVSISPPCLLLLLFDSFHFKETNTSIQGVEREAADNEEEIFRIRRGKESKRGERVSRGIERTLLSFEVSKEGNSFLREEEEKRRFMDII</sequence>
<evidence type="ECO:0000313" key="1">
    <source>
        <dbReference type="Proteomes" id="UP000095282"/>
    </source>
</evidence>
<dbReference type="Proteomes" id="UP000095282">
    <property type="component" value="Unplaced"/>
</dbReference>
<keyword evidence="1" id="KW-1185">Reference proteome</keyword>
<evidence type="ECO:0000313" key="2">
    <source>
        <dbReference type="WBParaSite" id="Csp11.Scaffold546.g3498.t1"/>
    </source>
</evidence>